<name>A0A9P4S308_9PEZI</name>
<keyword evidence="2" id="KW-0472">Membrane</keyword>
<sequence length="207" mass="23163">MASRGDDAPQRIYSPNELLKPTHHSSTERGRAILKMLGGNNILSALGGWFSTHRENIEKMALCVMAVVGFLFPTLCKHFNNSSHELAVGLWIACAVVLVLYAFATFSAQPGKTTIYVIGIFLALIPILYLQENKQDYMMLAVDTGIIATHILKRCVVKYGPILWSPLCYCWKTLSSYRLTRDRNEAQESHELQQLRAEAGQCNNTTV</sequence>
<feature type="transmembrane region" description="Helical" evidence="2">
    <location>
        <begin position="113"/>
        <end position="130"/>
    </location>
</feature>
<comment type="caution">
    <text evidence="3">The sequence shown here is derived from an EMBL/GenBank/DDBJ whole genome shotgun (WGS) entry which is preliminary data.</text>
</comment>
<evidence type="ECO:0000256" key="2">
    <source>
        <dbReference type="SAM" id="Phobius"/>
    </source>
</evidence>
<dbReference type="Proteomes" id="UP000799429">
    <property type="component" value="Unassembled WGS sequence"/>
</dbReference>
<dbReference type="EMBL" id="MU006109">
    <property type="protein sequence ID" value="KAF2835382.1"/>
    <property type="molecule type" value="Genomic_DNA"/>
</dbReference>
<dbReference type="AlphaFoldDB" id="A0A9P4S308"/>
<proteinExistence type="predicted"/>
<reference evidence="3" key="1">
    <citation type="journal article" date="2020" name="Stud. Mycol.">
        <title>101 Dothideomycetes genomes: a test case for predicting lifestyles and emergence of pathogens.</title>
        <authorList>
            <person name="Haridas S."/>
            <person name="Albert R."/>
            <person name="Binder M."/>
            <person name="Bloem J."/>
            <person name="Labutti K."/>
            <person name="Salamov A."/>
            <person name="Andreopoulos B."/>
            <person name="Baker S."/>
            <person name="Barry K."/>
            <person name="Bills G."/>
            <person name="Bluhm B."/>
            <person name="Cannon C."/>
            <person name="Castanera R."/>
            <person name="Culley D."/>
            <person name="Daum C."/>
            <person name="Ezra D."/>
            <person name="Gonzalez J."/>
            <person name="Henrissat B."/>
            <person name="Kuo A."/>
            <person name="Liang C."/>
            <person name="Lipzen A."/>
            <person name="Lutzoni F."/>
            <person name="Magnuson J."/>
            <person name="Mondo S."/>
            <person name="Nolan M."/>
            <person name="Ohm R."/>
            <person name="Pangilinan J."/>
            <person name="Park H.-J."/>
            <person name="Ramirez L."/>
            <person name="Alfaro M."/>
            <person name="Sun H."/>
            <person name="Tritt A."/>
            <person name="Yoshinaga Y."/>
            <person name="Zwiers L.-H."/>
            <person name="Turgeon B."/>
            <person name="Goodwin S."/>
            <person name="Spatafora J."/>
            <person name="Crous P."/>
            <person name="Grigoriev I."/>
        </authorList>
    </citation>
    <scope>NUCLEOTIDE SEQUENCE</scope>
    <source>
        <strain evidence="3">CBS 101060</strain>
    </source>
</reference>
<evidence type="ECO:0000313" key="4">
    <source>
        <dbReference type="Proteomes" id="UP000799429"/>
    </source>
</evidence>
<accession>A0A9P4S308</accession>
<gene>
    <name evidence="3" type="ORF">M501DRAFT_988913</name>
</gene>
<keyword evidence="2" id="KW-1133">Transmembrane helix</keyword>
<organism evidence="3 4">
    <name type="scientific">Patellaria atrata CBS 101060</name>
    <dbReference type="NCBI Taxonomy" id="1346257"/>
    <lineage>
        <taxon>Eukaryota</taxon>
        <taxon>Fungi</taxon>
        <taxon>Dikarya</taxon>
        <taxon>Ascomycota</taxon>
        <taxon>Pezizomycotina</taxon>
        <taxon>Dothideomycetes</taxon>
        <taxon>Dothideomycetes incertae sedis</taxon>
        <taxon>Patellariales</taxon>
        <taxon>Patellariaceae</taxon>
        <taxon>Patellaria</taxon>
    </lineage>
</organism>
<feature type="region of interest" description="Disordered" evidence="1">
    <location>
        <begin position="1"/>
        <end position="25"/>
    </location>
</feature>
<evidence type="ECO:0000256" key="1">
    <source>
        <dbReference type="SAM" id="MobiDB-lite"/>
    </source>
</evidence>
<feature type="transmembrane region" description="Helical" evidence="2">
    <location>
        <begin position="88"/>
        <end position="107"/>
    </location>
</feature>
<keyword evidence="2" id="KW-0812">Transmembrane</keyword>
<protein>
    <submittedName>
        <fullName evidence="3">Uncharacterized protein</fullName>
    </submittedName>
</protein>
<keyword evidence="4" id="KW-1185">Reference proteome</keyword>
<evidence type="ECO:0000313" key="3">
    <source>
        <dbReference type="EMBL" id="KAF2835382.1"/>
    </source>
</evidence>